<dbReference type="Pfam" id="PF00533">
    <property type="entry name" value="BRCT"/>
    <property type="match status" value="1"/>
</dbReference>
<dbReference type="Pfam" id="PF16589">
    <property type="entry name" value="BRCT_2"/>
    <property type="match status" value="1"/>
</dbReference>
<feature type="domain" description="BRCT" evidence="2">
    <location>
        <begin position="340"/>
        <end position="420"/>
    </location>
</feature>
<dbReference type="PANTHER" id="PTHR47667:SF1">
    <property type="entry name" value="REGULATOR OF TY1 TRANSPOSITION PROTEIN 107"/>
    <property type="match status" value="1"/>
</dbReference>
<reference evidence="3 4" key="1">
    <citation type="submission" date="2019-10" db="EMBL/GenBank/DDBJ databases">
        <authorList>
            <person name="Palmer J.M."/>
        </authorList>
    </citation>
    <scope>NUCLEOTIDE SEQUENCE [LARGE SCALE GENOMIC DNA]</scope>
    <source>
        <strain evidence="3 4">TWF718</strain>
    </source>
</reference>
<dbReference type="GO" id="GO:1990683">
    <property type="term" value="P:DNA double-strand break attachment to nuclear envelope"/>
    <property type="evidence" value="ECO:0007669"/>
    <property type="project" value="TreeGrafter"/>
</dbReference>
<feature type="domain" description="BRCT" evidence="2">
    <location>
        <begin position="770"/>
        <end position="878"/>
    </location>
</feature>
<feature type="compositionally biased region" description="Basic residues" evidence="1">
    <location>
        <begin position="599"/>
        <end position="612"/>
    </location>
</feature>
<evidence type="ECO:0000256" key="1">
    <source>
        <dbReference type="SAM" id="MobiDB-lite"/>
    </source>
</evidence>
<dbReference type="InterPro" id="IPR036420">
    <property type="entry name" value="BRCT_dom_sf"/>
</dbReference>
<dbReference type="GO" id="GO:0005634">
    <property type="term" value="C:nucleus"/>
    <property type="evidence" value="ECO:0007669"/>
    <property type="project" value="TreeGrafter"/>
</dbReference>
<dbReference type="CDD" id="cd17743">
    <property type="entry name" value="BRCT_BRC1_like_rpt5"/>
    <property type="match status" value="1"/>
</dbReference>
<dbReference type="Proteomes" id="UP001313282">
    <property type="component" value="Unassembled WGS sequence"/>
</dbReference>
<dbReference type="PROSITE" id="PS50172">
    <property type="entry name" value="BRCT"/>
    <property type="match status" value="5"/>
</dbReference>
<dbReference type="InterPro" id="IPR001357">
    <property type="entry name" value="BRCT_dom"/>
</dbReference>
<dbReference type="InterPro" id="IPR053036">
    <property type="entry name" value="CellCycle_DNARepair_Reg"/>
</dbReference>
<dbReference type="PANTHER" id="PTHR47667">
    <property type="entry name" value="REGULATOR OF TY1 TRANSPOSITION PROTEIN 107"/>
    <property type="match status" value="1"/>
</dbReference>
<feature type="compositionally biased region" description="Acidic residues" evidence="1">
    <location>
        <begin position="501"/>
        <end position="519"/>
    </location>
</feature>
<dbReference type="CDD" id="cd18437">
    <property type="entry name" value="BRCT_BRC1_like_rpt3"/>
    <property type="match status" value="1"/>
</dbReference>
<evidence type="ECO:0000313" key="3">
    <source>
        <dbReference type="EMBL" id="KAK6356367.1"/>
    </source>
</evidence>
<dbReference type="Pfam" id="PF12738">
    <property type="entry name" value="PTCB-BRCT"/>
    <property type="match status" value="1"/>
</dbReference>
<evidence type="ECO:0000313" key="4">
    <source>
        <dbReference type="Proteomes" id="UP001313282"/>
    </source>
</evidence>
<dbReference type="SUPFAM" id="SSF52113">
    <property type="entry name" value="BRCT domain"/>
    <property type="match status" value="5"/>
</dbReference>
<gene>
    <name evidence="3" type="ORF">TWF718_000728</name>
</gene>
<protein>
    <recommendedName>
        <fullName evidence="2">BRCT domain-containing protein</fullName>
    </recommendedName>
</protein>
<feature type="compositionally biased region" description="Low complexity" evidence="1">
    <location>
        <begin position="555"/>
        <end position="574"/>
    </location>
</feature>
<sequence>MAASKQKPLFHDINFTLIRGPLFSGDEYDRVRQHLLDHGGVEVELEPSSQGVPTINLEDTTHIISPDIEFAEFSELERRRLAGEIDQRMLTVTKPSWVYDSIAKKRTQNLRVYNADPRMIFSGIDAVIADLPEGDSEAICGGILAMGGLYKTSLSKLTTHIVALTLDNDICKTALEKGLGAKIVMPHWFDDCLKLNRKIDEEPYLLPNADIMTMKASDPLPYPSVNLTHTHDHREKPEHDPKQMRGETLIFTGKTFFFSSDLGLKDNLLKILTDIVIQGNGKIATDIKNANVLVCPWRHGEDYIYASQKGIDVGNLTWLYWMTTRLEWVSPRRFLLHYPRAKIPIPGMDEMIISVSNYNGDARMYLENLIEAAGATFTRALKPENTHLITARDHSDKVDAAREWNTNIVNHLWLEESYAKWEMQTLTNPKYTTFPKRTNLMEIVGQTRIDLEAISHVFFPAEEEEEGEGAGEDEDVEMADFAADVDAKPKKGKGKEKVKAEEEEAAEDDDDEEEKEDEEVEKKPAKKVGRPKGSRSAFIEDPTETPRSNKRVSALLETPRTTTTGSSPPLSTGSRRAKESATKKLHEIMPDVLKFEKEKKRKGGVTHGGRRSHTPEVETSKGPKKRSLPEETDPEPMDEDERPEKPKKQKKKSMEKVVTSVYLLLTSHQAWIDRPSREENDKRALREIGIQCIENPDAHVTHVCAPRVVRTEKFVCALARAPIIVNSSWVDECLKQKIIVDTKPYLLKDAEGEKKLKMNLKESLERAKGNDGKLLEGLTVYITPNVSPSFETFKKIVEANSGSAVLFKAVKRGGVMTNKEASASKRLVLVTASKDEKLWTGFKRMAKESGWDPLVYSTDWLLDSAMTQKIVWSDKYNLSK</sequence>
<feature type="compositionally biased region" description="Acidic residues" evidence="1">
    <location>
        <begin position="630"/>
        <end position="641"/>
    </location>
</feature>
<dbReference type="FunFam" id="3.40.50.10190:FF:000048">
    <property type="entry name" value="DNA repair protein Rtt107"/>
    <property type="match status" value="1"/>
</dbReference>
<dbReference type="CDD" id="cd18438">
    <property type="entry name" value="BRCT_BRC1_like_rpt4"/>
    <property type="match status" value="1"/>
</dbReference>
<feature type="domain" description="BRCT" evidence="2">
    <location>
        <begin position="653"/>
        <end position="747"/>
    </location>
</feature>
<organism evidence="3 4">
    <name type="scientific">Orbilia javanica</name>
    <dbReference type="NCBI Taxonomy" id="47235"/>
    <lineage>
        <taxon>Eukaryota</taxon>
        <taxon>Fungi</taxon>
        <taxon>Dikarya</taxon>
        <taxon>Ascomycota</taxon>
        <taxon>Pezizomycotina</taxon>
        <taxon>Orbiliomycetes</taxon>
        <taxon>Orbiliales</taxon>
        <taxon>Orbiliaceae</taxon>
        <taxon>Orbilia</taxon>
    </lineage>
</organism>
<feature type="domain" description="BRCT" evidence="2">
    <location>
        <begin position="116"/>
        <end position="206"/>
    </location>
</feature>
<feature type="region of interest" description="Disordered" evidence="1">
    <location>
        <begin position="483"/>
        <end position="654"/>
    </location>
</feature>
<feature type="compositionally biased region" description="Basic residues" evidence="1">
    <location>
        <begin position="524"/>
        <end position="533"/>
    </location>
</feature>
<name>A0AAN8RM83_9PEZI</name>
<dbReference type="CDD" id="cd18436">
    <property type="entry name" value="BRCT_BRC1_like_rpt2"/>
    <property type="match status" value="1"/>
</dbReference>
<comment type="caution">
    <text evidence="3">The sequence shown here is derived from an EMBL/GenBank/DDBJ whole genome shotgun (WGS) entry which is preliminary data.</text>
</comment>
<feature type="compositionally biased region" description="Basic and acidic residues" evidence="1">
    <location>
        <begin position="485"/>
        <end position="500"/>
    </location>
</feature>
<dbReference type="GO" id="GO:0006302">
    <property type="term" value="P:double-strand break repair"/>
    <property type="evidence" value="ECO:0007669"/>
    <property type="project" value="TreeGrafter"/>
</dbReference>
<proteinExistence type="predicted"/>
<dbReference type="Gene3D" id="3.40.50.10190">
    <property type="entry name" value="BRCT domain"/>
    <property type="match status" value="5"/>
</dbReference>
<dbReference type="GO" id="GO:0035361">
    <property type="term" value="C:Cul8-RING ubiquitin ligase complex"/>
    <property type="evidence" value="ECO:0007669"/>
    <property type="project" value="TreeGrafter"/>
</dbReference>
<dbReference type="CDD" id="cd18439">
    <property type="entry name" value="BRCT_BRC1_like_rpt6"/>
    <property type="match status" value="1"/>
</dbReference>
<feature type="domain" description="BRCT" evidence="2">
    <location>
        <begin position="5"/>
        <end position="115"/>
    </location>
</feature>
<dbReference type="Pfam" id="PF16770">
    <property type="entry name" value="RTT107_BRCT_5"/>
    <property type="match status" value="1"/>
</dbReference>
<keyword evidence="4" id="KW-1185">Reference proteome</keyword>
<dbReference type="SMART" id="SM00292">
    <property type="entry name" value="BRCT"/>
    <property type="match status" value="5"/>
</dbReference>
<accession>A0AAN8RM83</accession>
<evidence type="ECO:0000259" key="2">
    <source>
        <dbReference type="PROSITE" id="PS50172"/>
    </source>
</evidence>
<dbReference type="AlphaFoldDB" id="A0AAN8RM83"/>
<feature type="compositionally biased region" description="Basic and acidic residues" evidence="1">
    <location>
        <begin position="576"/>
        <end position="598"/>
    </location>
</feature>
<dbReference type="EMBL" id="JAVHNR010000001">
    <property type="protein sequence ID" value="KAK6356367.1"/>
    <property type="molecule type" value="Genomic_DNA"/>
</dbReference>